<evidence type="ECO:0000256" key="1">
    <source>
        <dbReference type="ARBA" id="ARBA00022450"/>
    </source>
</evidence>
<dbReference type="SMART" id="SM00823">
    <property type="entry name" value="PKS_PP"/>
    <property type="match status" value="2"/>
</dbReference>
<feature type="active site" description="Proton acceptor; for dehydratase activity" evidence="4">
    <location>
        <position position="1041"/>
    </location>
</feature>
<dbReference type="InterPro" id="IPR032821">
    <property type="entry name" value="PKS_assoc"/>
</dbReference>
<dbReference type="PROSITE" id="PS50075">
    <property type="entry name" value="CARRIER"/>
    <property type="match status" value="1"/>
</dbReference>
<dbReference type="InterPro" id="IPR029063">
    <property type="entry name" value="SAM-dependent_MTases_sf"/>
</dbReference>
<feature type="domain" description="PKS/mFAS DH" evidence="7">
    <location>
        <begin position="1006"/>
        <end position="1274"/>
    </location>
</feature>
<dbReference type="SUPFAM" id="SSF47336">
    <property type="entry name" value="ACP-like"/>
    <property type="match status" value="2"/>
</dbReference>
<dbReference type="SMART" id="SM00822">
    <property type="entry name" value="PKS_KR"/>
    <property type="match status" value="2"/>
</dbReference>
<dbReference type="PANTHER" id="PTHR43775:SF37">
    <property type="entry name" value="SI:DKEY-61P9.11"/>
    <property type="match status" value="1"/>
</dbReference>
<dbReference type="InterPro" id="IPR013968">
    <property type="entry name" value="PKS_KR"/>
</dbReference>
<comment type="caution">
    <text evidence="8">The sequence shown here is derived from an EMBL/GenBank/DDBJ whole genome shotgun (WGS) entry which is preliminary data.</text>
</comment>
<evidence type="ECO:0000256" key="2">
    <source>
        <dbReference type="ARBA" id="ARBA00022553"/>
    </source>
</evidence>
<dbReference type="SUPFAM" id="SSF53901">
    <property type="entry name" value="Thiolase-like"/>
    <property type="match status" value="2"/>
</dbReference>
<name>A0ABP0SIP4_9DINO</name>
<dbReference type="InterPro" id="IPR036736">
    <property type="entry name" value="ACP-like_sf"/>
</dbReference>
<dbReference type="Pfam" id="PF16197">
    <property type="entry name" value="KAsynt_C_assoc"/>
    <property type="match status" value="1"/>
</dbReference>
<dbReference type="InterPro" id="IPR036291">
    <property type="entry name" value="NAD(P)-bd_dom_sf"/>
</dbReference>
<dbReference type="InterPro" id="IPR020841">
    <property type="entry name" value="PKS_Beta-ketoAc_synthase_dom"/>
</dbReference>
<keyword evidence="1" id="KW-0596">Phosphopantetheine</keyword>
<feature type="active site" description="Proton donor; for dehydratase activity" evidence="4">
    <location>
        <position position="1195"/>
    </location>
</feature>
<evidence type="ECO:0000313" key="9">
    <source>
        <dbReference type="Proteomes" id="UP001642484"/>
    </source>
</evidence>
<dbReference type="Pfam" id="PF02801">
    <property type="entry name" value="Ketoacyl-synt_C"/>
    <property type="match status" value="2"/>
</dbReference>
<dbReference type="InterPro" id="IPR018201">
    <property type="entry name" value="Ketoacyl_synth_AS"/>
</dbReference>
<dbReference type="SMART" id="SM00825">
    <property type="entry name" value="PKS_KS"/>
    <property type="match status" value="2"/>
</dbReference>
<dbReference type="InterPro" id="IPR014030">
    <property type="entry name" value="Ketoacyl_synth_N"/>
</dbReference>
<dbReference type="Pfam" id="PF08659">
    <property type="entry name" value="KR"/>
    <property type="match status" value="2"/>
</dbReference>
<dbReference type="PROSITE" id="PS52004">
    <property type="entry name" value="KS3_2"/>
    <property type="match status" value="2"/>
</dbReference>
<dbReference type="InterPro" id="IPR049900">
    <property type="entry name" value="PKS_mFAS_DH"/>
</dbReference>
<dbReference type="PANTHER" id="PTHR43775">
    <property type="entry name" value="FATTY ACID SYNTHASE"/>
    <property type="match status" value="1"/>
</dbReference>
<dbReference type="InterPro" id="IPR050091">
    <property type="entry name" value="PKS_NRPS_Biosynth_Enz"/>
</dbReference>
<dbReference type="CDD" id="cd00833">
    <property type="entry name" value="PKS"/>
    <property type="match status" value="2"/>
</dbReference>
<feature type="region of interest" description="N-terminal hotdog fold" evidence="4">
    <location>
        <begin position="1006"/>
        <end position="1130"/>
    </location>
</feature>
<gene>
    <name evidence="8" type="ORF">CCMP2556_LOCUS52053</name>
</gene>
<dbReference type="Gene3D" id="3.40.50.150">
    <property type="entry name" value="Vaccinia Virus protein VP39"/>
    <property type="match status" value="2"/>
</dbReference>
<dbReference type="Gene3D" id="3.10.129.110">
    <property type="entry name" value="Polyketide synthase dehydratase"/>
    <property type="match status" value="1"/>
</dbReference>
<reference evidence="8 9" key="1">
    <citation type="submission" date="2024-02" db="EMBL/GenBank/DDBJ databases">
        <authorList>
            <person name="Chen Y."/>
            <person name="Shah S."/>
            <person name="Dougan E. K."/>
            <person name="Thang M."/>
            <person name="Chan C."/>
        </authorList>
    </citation>
    <scope>NUCLEOTIDE SEQUENCE [LARGE SCALE GENOMIC DNA]</scope>
</reference>
<keyword evidence="2" id="KW-0597">Phosphoprotein</keyword>
<protein>
    <submittedName>
        <fullName evidence="8">Uncharacterized protein</fullName>
    </submittedName>
</protein>
<dbReference type="SUPFAM" id="SSF53335">
    <property type="entry name" value="S-adenosyl-L-methionine-dependent methyltransferases"/>
    <property type="match status" value="1"/>
</dbReference>
<feature type="region of interest" description="C-terminal hotdog fold" evidence="4">
    <location>
        <begin position="1145"/>
        <end position="1274"/>
    </location>
</feature>
<dbReference type="InterPro" id="IPR009081">
    <property type="entry name" value="PP-bd_ACP"/>
</dbReference>
<feature type="domain" description="Carrier" evidence="5">
    <location>
        <begin position="208"/>
        <end position="287"/>
    </location>
</feature>
<evidence type="ECO:0000259" key="7">
    <source>
        <dbReference type="PROSITE" id="PS52019"/>
    </source>
</evidence>
<feature type="domain" description="Ketosynthase family 3 (KS3)" evidence="6">
    <location>
        <begin position="2076"/>
        <end position="2487"/>
    </location>
</feature>
<evidence type="ECO:0000313" key="8">
    <source>
        <dbReference type="EMBL" id="CAK9112244.1"/>
    </source>
</evidence>
<organism evidence="8 9">
    <name type="scientific">Durusdinium trenchii</name>
    <dbReference type="NCBI Taxonomy" id="1381693"/>
    <lineage>
        <taxon>Eukaryota</taxon>
        <taxon>Sar</taxon>
        <taxon>Alveolata</taxon>
        <taxon>Dinophyceae</taxon>
        <taxon>Suessiales</taxon>
        <taxon>Symbiodiniaceae</taxon>
        <taxon>Durusdinium</taxon>
    </lineage>
</organism>
<evidence type="ECO:0000256" key="3">
    <source>
        <dbReference type="ARBA" id="ARBA00022679"/>
    </source>
</evidence>
<dbReference type="Pfam" id="PF00109">
    <property type="entry name" value="ketoacyl-synt"/>
    <property type="match status" value="2"/>
</dbReference>
<dbReference type="SUPFAM" id="SSF51735">
    <property type="entry name" value="NAD(P)-binding Rossmann-fold domains"/>
    <property type="match status" value="2"/>
</dbReference>
<dbReference type="InterPro" id="IPR057326">
    <property type="entry name" value="KR_dom"/>
</dbReference>
<dbReference type="Gene3D" id="3.40.50.720">
    <property type="entry name" value="NAD(P)-binding Rossmann-like Domain"/>
    <property type="match status" value="2"/>
</dbReference>
<dbReference type="InterPro" id="IPR042104">
    <property type="entry name" value="PKS_dehydratase_sf"/>
</dbReference>
<dbReference type="Proteomes" id="UP001642484">
    <property type="component" value="Unassembled WGS sequence"/>
</dbReference>
<evidence type="ECO:0000259" key="6">
    <source>
        <dbReference type="PROSITE" id="PS52004"/>
    </source>
</evidence>
<dbReference type="PROSITE" id="PS00606">
    <property type="entry name" value="KS3_1"/>
    <property type="match status" value="1"/>
</dbReference>
<dbReference type="InterPro" id="IPR014031">
    <property type="entry name" value="Ketoacyl_synth_C"/>
</dbReference>
<keyword evidence="3" id="KW-0808">Transferase</keyword>
<accession>A0ABP0SIP4</accession>
<sequence>MSRRCVCASVEFLRADVSSLSDLRAALQHQGDSITGIIHAAGLVNDAKLEDMDWTSFHEVLRPKVHGAYHLHRLTRSDVRLSIFTMFSSSSAALGSRRQCNYLAANSFLDAAAFFRQEAGLCGLSIGWSAWDVGMAQRLPTPSGMRKISTLEGVEAFQRVCWAQLPLAHILPVQVDWLSYLTAYGKIHGTASCLQHLAYNSARQASSEDDRSLAQALSEKLQQILRCNFDLTEIDEETGFGELGLDSLDLEEFATRVAEEVGVTIGVIDLFDCSNIAMLVAFLLKRARKSPEEQGLLGVLQGPLSNDNKFPADRQLVWSLQTTARPGACHSCILGVACRYPGGVSSIDELWHTFASGQDCVDTLPADRWGPRLAEEIYTDSIAHLDQLDSFDAGFFNVPPASAKFMDPLLRLSLESVYHALEDAGIVGGDVDDTTAVVAGYMTADFLQAFGNGRDAAIPAGTMQGMFPGHISHFFNFTGPSKCCQSTCSSSLVALDAAKKEVEFGSCTRAVALGANVILSLDLMVQACKMGMLSRKGRCLSFDQAADGYVRGEGSGVVLLGSQVSHIARGTLLGSASGHNGHSAALTQPNPKAQQRVIELAIHHSGASAVDVGYLEAHGTGTPLGDPIEVKALRGVFAGVYSQSSPLFVGTAKSTFGHLEAAAGILGVHRSLCCLLHSCIPRHIWLKNLSERVVEEMGEKASWRHIVGEETSWRGNIAGVSSFGLSGTNAHVMVQSVSPSISHSPGIGTPVVQHSFPCILVFSAKSSHSLEALKIKYTRSLSDPSANTWEICLASAAGRAHFPHRFAAVGGRDSLLDALRRPCVPTKLQKSRPVVHVEVEADPGICGQDLCDRNPVFRTLVDLFGSHFAQVEMPLALASLLESWGLQVQLSGSSVETLSKLQEVVQMGRAWAVGKWDVRALKKKVSSFPWPGYAGDRLRVRSLQLQQTVFALNGDFLPALLELLAHLYIGWESTLDWRSFSASFGQTEPLRSLPLYAFDRQGHWPQPSMSAELFFKDPVSGALWYTVKLELDGPWRFLLDHLMEGKAIMPAATQVELLLDVAKKAMMQLDRPVHQVILKDLAFLAPLQLDHSPLKCMISCLEREDSLELKAFEESNIFCQARAVPSQEDQSPEHFAHMVSRREGSKMIESEQIYREFCAVGLDYQKSFRVLQKAEIFQGEVWAEITADFFTTWLDGALQALGLALSHLESLMPRAIGKVQIFADPHSLHSILRITRLYASWTPRPVVKCFDASGKVVALLEDISVQSPGRRPGTYLQERPAQNAGPWAPESVFFQEIWAPENSKLLGLMQREQETLVAKMAERAGGKVWDTKQEEERSKKLNDLARAYSVEILSLGTLEGLPHCAKLKENLQHALQRATVHDSLAKDFCEGRVCSAATQIQLRADLVEPCPELAILRKCGDRLAAGPTLAEDADVLSLLSPEKDELYEHGISSRAANDFIAECVSAVQHVAPKRTSILEIGAGSGATTKAIFSHFQPAQYHFTDLSKAFFKKIEGRLDVSTAILKKIHVSKVSRVCVPGGILLLSETVCNDEWLDLTFGLLSGWWRFTGSDPDRSSTLLSLSSWQRRLREEGFRPLCHFGGRQVVILATAESESIAAAPRPPSGSFVWLVKPQMPSARAEELSRWLIKLLRLRRRLCMLDMDPAVTGAVEISAWAAAQLLWRRHEEPQEIVVREECILRSSISEYSPPIFKGLDLAGETCLVAGGGGGLGQEVVKFLLDHGAAVTAIGRTGSTELRFSLPHQAEYAQVDISQPDQLEQVIKRVAPSQVFQLAGVLKDAGLKDLTWKKFEDVLKPKVYGAHYLHSFSPSARGFVLFSSMASILPFQGQINHAAANAFSDALAHERRQSGLEGVAINWGLWMEVGAAAAAGALEMGRKQGMRAMSNQEALAALEQVLNPNLRVVQVAICPTNWSQYRRMHRHIDRRLRKLPAFETWLEPSKATLGKVNVGSWSRDLVVKLLQTVMEWDMQQLDADIDFIYLGMDSIYAHEFAEALKKETGLVLQASFVQGSSISSLINHLDAQISSYEPEQDASNQADLQIAGAQHLDRRGESFSPTRGETHVVGLGVRTSAALSQGEFWLQLLAGAGVGKVPNMRSNLVVEVDQGGFLEDIHSFDWAFFGIQYAEAQLMDPQQILLMEATFHAIPCDLGRGVGVWVGIGASENMEMTAQALDGQSQPDWRAKSGIFAVGNNRSATASRLSFFFNWQGPAVALDTACSSSLFALDAAVRVLRAHELQSALAAGVNVILSPCLMRRYASMGMLSPSGSCRTFDLSADGIVRSEGCGALMLCQETRGIQREAQILGLATNNNGSAACSAGPTGIMWPSGRVQQELINLAMKDAGLKSIDVCFVEAHGTGTKLGDPVEAAGIASSLGRLPDGNNIFVGACKSVLGHHEAAAGMMGVLKAIKSLAYSSLPSNQHLVILNPHIHGADLQFAASTLSMTSSGVAGVAGVSSFGFSGSNAHVLLEGSAGFNNGSHHPYLWTKLQSLVPFLSTSPHDHTGHLFEARGDLLPYILPLTAKPDAFPHLCVQVDHLCQTAGA</sequence>
<evidence type="ECO:0000259" key="5">
    <source>
        <dbReference type="PROSITE" id="PS50075"/>
    </source>
</evidence>
<dbReference type="Gene3D" id="3.40.47.10">
    <property type="match status" value="2"/>
</dbReference>
<dbReference type="Pfam" id="PF00550">
    <property type="entry name" value="PP-binding"/>
    <property type="match status" value="2"/>
</dbReference>
<keyword evidence="9" id="KW-1185">Reference proteome</keyword>
<dbReference type="EMBL" id="CAXAMN010027694">
    <property type="protein sequence ID" value="CAK9112244.1"/>
    <property type="molecule type" value="Genomic_DNA"/>
</dbReference>
<dbReference type="InterPro" id="IPR016039">
    <property type="entry name" value="Thiolase-like"/>
</dbReference>
<evidence type="ECO:0000256" key="4">
    <source>
        <dbReference type="PROSITE-ProRule" id="PRU01363"/>
    </source>
</evidence>
<proteinExistence type="predicted"/>
<feature type="domain" description="Ketosynthase family 3 (KS3)" evidence="6">
    <location>
        <begin position="328"/>
        <end position="736"/>
    </location>
</feature>
<dbReference type="Gene3D" id="3.30.70.3290">
    <property type="match status" value="1"/>
</dbReference>
<dbReference type="InterPro" id="IPR020806">
    <property type="entry name" value="PKS_PP-bd"/>
</dbReference>
<dbReference type="Gene3D" id="1.10.1200.10">
    <property type="entry name" value="ACP-like"/>
    <property type="match status" value="2"/>
</dbReference>
<dbReference type="PROSITE" id="PS52019">
    <property type="entry name" value="PKS_MFAS_DH"/>
    <property type="match status" value="1"/>
</dbReference>